<dbReference type="GO" id="GO:0071555">
    <property type="term" value="P:cell wall organization"/>
    <property type="evidence" value="ECO:0007669"/>
    <property type="project" value="UniProtKB-KW"/>
</dbReference>
<evidence type="ECO:0000256" key="9">
    <source>
        <dbReference type="ARBA" id="ARBA00022960"/>
    </source>
</evidence>
<keyword evidence="10 14" id="KW-0573">Peptidoglycan synthesis</keyword>
<comment type="pathway">
    <text evidence="14">Cell wall biogenesis; peptidoglycan biosynthesis.</text>
</comment>
<feature type="transmembrane region" description="Helical" evidence="14">
    <location>
        <begin position="21"/>
        <end position="44"/>
    </location>
</feature>
<evidence type="ECO:0000259" key="17">
    <source>
        <dbReference type="Pfam" id="PF03717"/>
    </source>
</evidence>
<dbReference type="SUPFAM" id="SSF56519">
    <property type="entry name" value="Penicillin binding protein dimerisation domain"/>
    <property type="match status" value="1"/>
</dbReference>
<comment type="similarity">
    <text evidence="14">Belongs to the transpeptidase family. MrdA subfamily.</text>
</comment>
<feature type="region of interest" description="Disordered" evidence="15">
    <location>
        <begin position="484"/>
        <end position="505"/>
    </location>
</feature>
<keyword evidence="19" id="KW-1185">Reference proteome</keyword>
<dbReference type="Proteomes" id="UP000316649">
    <property type="component" value="Unassembled WGS sequence"/>
</dbReference>
<dbReference type="GO" id="GO:0006508">
    <property type="term" value="P:proteolysis"/>
    <property type="evidence" value="ECO:0007669"/>
    <property type="project" value="UniProtKB-KW"/>
</dbReference>
<feature type="domain" description="Penicillin-binding protein transpeptidase" evidence="16">
    <location>
        <begin position="266"/>
        <end position="606"/>
    </location>
</feature>
<evidence type="ECO:0000313" key="18">
    <source>
        <dbReference type="EMBL" id="TVO76581.1"/>
    </source>
</evidence>
<feature type="domain" description="Penicillin-binding protein dimerisation" evidence="17">
    <location>
        <begin position="63"/>
        <end position="234"/>
    </location>
</feature>
<sequence length="614" mass="68156">MYPSTLKDYLRESRLFRSRAIIAALIVLLLLILLVMHLATLQIVDHTHFTTLSRDNRVKVEPLPPTRGLIYDRNGVILAQNLPTHSLEITPERVKDLDKTLEELGKLVPISDNDLKRFKRLKSHQRRFDSIPIRVQLTDEEVARFAVNRHLFPGVDIQAKLLRDYPLKDITAHILGYVGRINKKELQEIDNSSYSGTTHIGKNGVEKYYEEALHGEVGLQQVEVNALGRVIRVLENKPPQPGKDLHLTLDATLQRVAMQAFGEDNGAAVAINPENGDILAMVSKPGFDPNLFVEGISSADYNALQTSEDNPLFNRAIRGQYPPGSTIKPFIGLAGLESGVISATQKKFCPGFFQLPNHSHKYRDWKKTGHGAVDLNDAITQSCDVYYYDLALQLGIDKLAEYLAPFGFGEKTGVDITGELGGLLPSREWKKAAKKQPWYPGETLITGIGQGYFLTTPLQLASATATLAEQGIRLQPRIVKSIAQSNEATPTDQPVTRHPPVTKRSESNWDAMLSAMLQVTEGLRGTARNIRNDHYRIAGKTGTAQVFTVKQEEKYDEDKIDKKMRDHALFMAFAPAENPKIAVAIIIENGGHGGSVAAPIAKAIMDHHLLQGKQ</sequence>
<evidence type="ECO:0000256" key="3">
    <source>
        <dbReference type="ARBA" id="ARBA00022475"/>
    </source>
</evidence>
<evidence type="ECO:0000256" key="10">
    <source>
        <dbReference type="ARBA" id="ARBA00022984"/>
    </source>
</evidence>
<dbReference type="AlphaFoldDB" id="A0A558DSJ9"/>
<dbReference type="InterPro" id="IPR005311">
    <property type="entry name" value="PBP_dimer"/>
</dbReference>
<dbReference type="GO" id="GO:0009252">
    <property type="term" value="P:peptidoglycan biosynthetic process"/>
    <property type="evidence" value="ECO:0007669"/>
    <property type="project" value="UniProtKB-UniRule"/>
</dbReference>
<evidence type="ECO:0000256" key="13">
    <source>
        <dbReference type="ARBA" id="ARBA00023316"/>
    </source>
</evidence>
<dbReference type="SUPFAM" id="SSF56601">
    <property type="entry name" value="beta-lactamase/transpeptidase-like"/>
    <property type="match status" value="1"/>
</dbReference>
<keyword evidence="12 14" id="KW-0472">Membrane</keyword>
<gene>
    <name evidence="14 18" type="primary">mrdA</name>
    <name evidence="18" type="ORF">FHP88_03900</name>
</gene>
<evidence type="ECO:0000256" key="1">
    <source>
        <dbReference type="ARBA" id="ARBA00004167"/>
    </source>
</evidence>
<keyword evidence="6 14" id="KW-0645">Protease</keyword>
<keyword evidence="3 14" id="KW-1003">Cell membrane</keyword>
<dbReference type="OrthoDB" id="9766847at2"/>
<dbReference type="Gene3D" id="3.30.1390.30">
    <property type="entry name" value="Penicillin-binding protein 2a, domain 3"/>
    <property type="match status" value="1"/>
</dbReference>
<dbReference type="GO" id="GO:0008360">
    <property type="term" value="P:regulation of cell shape"/>
    <property type="evidence" value="ECO:0007669"/>
    <property type="project" value="UniProtKB-KW"/>
</dbReference>
<keyword evidence="9 14" id="KW-0133">Cell shape</keyword>
<proteinExistence type="inferred from homology"/>
<evidence type="ECO:0000256" key="15">
    <source>
        <dbReference type="SAM" id="MobiDB-lite"/>
    </source>
</evidence>
<dbReference type="NCBIfam" id="TIGR03423">
    <property type="entry name" value="pbp2_mrdA"/>
    <property type="match status" value="1"/>
</dbReference>
<dbReference type="Gene3D" id="3.40.710.10">
    <property type="entry name" value="DD-peptidase/beta-lactamase superfamily"/>
    <property type="match status" value="1"/>
</dbReference>
<reference evidence="18 19" key="1">
    <citation type="submission" date="2019-07" db="EMBL/GenBank/DDBJ databases">
        <title>The pathways for chlorine oxyanion respiration interact through the shared metabolite chlorate.</title>
        <authorList>
            <person name="Barnum T.P."/>
            <person name="Cheng Y."/>
            <person name="Hill K.A."/>
            <person name="Lucas L.N."/>
            <person name="Carlson H.K."/>
            <person name="Coates J.D."/>
        </authorList>
    </citation>
    <scope>NUCLEOTIDE SEQUENCE [LARGE SCALE GENOMIC DNA]</scope>
    <source>
        <strain evidence="18 19">BK-1</strain>
    </source>
</reference>
<dbReference type="EMBL" id="VMNH01000005">
    <property type="protein sequence ID" value="TVO76581.1"/>
    <property type="molecule type" value="Genomic_DNA"/>
</dbReference>
<dbReference type="GO" id="GO:0009002">
    <property type="term" value="F:serine-type D-Ala-D-Ala carboxypeptidase activity"/>
    <property type="evidence" value="ECO:0007669"/>
    <property type="project" value="UniProtKB-UniRule"/>
</dbReference>
<dbReference type="Gene3D" id="3.90.1310.10">
    <property type="entry name" value="Penicillin-binding protein 2a (Domain 2)"/>
    <property type="match status" value="1"/>
</dbReference>
<keyword evidence="8 14" id="KW-0378">Hydrolase</keyword>
<evidence type="ECO:0000259" key="16">
    <source>
        <dbReference type="Pfam" id="PF00905"/>
    </source>
</evidence>
<dbReference type="PANTHER" id="PTHR30627:SF2">
    <property type="entry name" value="PEPTIDOGLYCAN D,D-TRANSPEPTIDASE MRDA"/>
    <property type="match status" value="1"/>
</dbReference>
<evidence type="ECO:0000256" key="4">
    <source>
        <dbReference type="ARBA" id="ARBA00022519"/>
    </source>
</evidence>
<evidence type="ECO:0000313" key="19">
    <source>
        <dbReference type="Proteomes" id="UP000316649"/>
    </source>
</evidence>
<evidence type="ECO:0000256" key="2">
    <source>
        <dbReference type="ARBA" id="ARBA00004236"/>
    </source>
</evidence>
<name>A0A558DSJ9_9GAMM</name>
<keyword evidence="7 14" id="KW-0812">Transmembrane</keyword>
<comment type="caution">
    <text evidence="18">The sequence shown here is derived from an EMBL/GenBank/DDBJ whole genome shotgun (WGS) entry which is preliminary data.</text>
</comment>
<dbReference type="InterPro" id="IPR017790">
    <property type="entry name" value="Penicillin-binding_protein_2"/>
</dbReference>
<feature type="active site" description="Acyl-ester intermediate" evidence="14">
    <location>
        <position position="325"/>
    </location>
</feature>
<comment type="subcellular location">
    <subcellularLocation>
        <location evidence="14">Cell inner membrane</location>
        <topology evidence="14">Single-pass membrane protein</topology>
    </subcellularLocation>
    <subcellularLocation>
        <location evidence="2">Cell membrane</location>
    </subcellularLocation>
    <subcellularLocation>
        <location evidence="1">Membrane</location>
        <topology evidence="1">Single-pass membrane protein</topology>
    </subcellularLocation>
</comment>
<dbReference type="FunFam" id="3.40.710.10:FF:000024">
    <property type="entry name" value="Penicillin-binding protein 2"/>
    <property type="match status" value="1"/>
</dbReference>
<dbReference type="InterPro" id="IPR036138">
    <property type="entry name" value="PBP_dimer_sf"/>
</dbReference>
<dbReference type="InterPro" id="IPR001460">
    <property type="entry name" value="PCN-bd_Tpept"/>
</dbReference>
<dbReference type="Pfam" id="PF00905">
    <property type="entry name" value="Transpeptidase"/>
    <property type="match status" value="1"/>
</dbReference>
<dbReference type="HAMAP" id="MF_02081">
    <property type="entry name" value="MrdA_transpept"/>
    <property type="match status" value="1"/>
</dbReference>
<evidence type="ECO:0000256" key="12">
    <source>
        <dbReference type="ARBA" id="ARBA00023136"/>
    </source>
</evidence>
<dbReference type="GO" id="GO:0008658">
    <property type="term" value="F:penicillin binding"/>
    <property type="evidence" value="ECO:0007669"/>
    <property type="project" value="UniProtKB-UniRule"/>
</dbReference>
<dbReference type="InterPro" id="IPR012338">
    <property type="entry name" value="Beta-lactam/transpept-like"/>
</dbReference>
<dbReference type="InterPro" id="IPR050515">
    <property type="entry name" value="Beta-lactam/transpept"/>
</dbReference>
<evidence type="ECO:0000256" key="7">
    <source>
        <dbReference type="ARBA" id="ARBA00022692"/>
    </source>
</evidence>
<evidence type="ECO:0000256" key="6">
    <source>
        <dbReference type="ARBA" id="ARBA00022670"/>
    </source>
</evidence>
<protein>
    <recommendedName>
        <fullName evidence="14">Peptidoglycan D,D-transpeptidase MrdA</fullName>
        <ecNumber evidence="14">3.4.16.4</ecNumber>
    </recommendedName>
    <alternativeName>
        <fullName evidence="14">Penicillin-binding protein 2</fullName>
        <shortName evidence="14">PBP-2</shortName>
    </alternativeName>
</protein>
<feature type="compositionally biased region" description="Polar residues" evidence="15">
    <location>
        <begin position="484"/>
        <end position="494"/>
    </location>
</feature>
<keyword evidence="5 14" id="KW-0121">Carboxypeptidase</keyword>
<accession>A0A558DSJ9</accession>
<dbReference type="GO" id="GO:0071972">
    <property type="term" value="F:peptidoglycan L,D-transpeptidase activity"/>
    <property type="evidence" value="ECO:0007669"/>
    <property type="project" value="TreeGrafter"/>
</dbReference>
<keyword evidence="11 14" id="KW-1133">Transmembrane helix</keyword>
<evidence type="ECO:0000256" key="5">
    <source>
        <dbReference type="ARBA" id="ARBA00022645"/>
    </source>
</evidence>
<keyword evidence="13 14" id="KW-0961">Cell wall biogenesis/degradation</keyword>
<dbReference type="EC" id="3.4.16.4" evidence="14"/>
<dbReference type="GO" id="GO:0005886">
    <property type="term" value="C:plasma membrane"/>
    <property type="evidence" value="ECO:0007669"/>
    <property type="project" value="UniProtKB-SubCell"/>
</dbReference>
<organism evidence="18 19">
    <name type="scientific">Sedimenticola selenatireducens</name>
    <dbReference type="NCBI Taxonomy" id="191960"/>
    <lineage>
        <taxon>Bacteria</taxon>
        <taxon>Pseudomonadati</taxon>
        <taxon>Pseudomonadota</taxon>
        <taxon>Gammaproteobacteria</taxon>
        <taxon>Chromatiales</taxon>
        <taxon>Sedimenticolaceae</taxon>
        <taxon>Sedimenticola</taxon>
    </lineage>
</organism>
<comment type="caution">
    <text evidence="14">Lacks conserved residue(s) required for the propagation of feature annotation.</text>
</comment>
<dbReference type="PANTHER" id="PTHR30627">
    <property type="entry name" value="PEPTIDOGLYCAN D,D-TRANSPEPTIDASE"/>
    <property type="match status" value="1"/>
</dbReference>
<comment type="function">
    <text evidence="14">Catalyzes cross-linking of the peptidoglycan cell wall.</text>
</comment>
<evidence type="ECO:0000256" key="14">
    <source>
        <dbReference type="HAMAP-Rule" id="MF_02081"/>
    </source>
</evidence>
<comment type="catalytic activity">
    <reaction evidence="14">
        <text>Preferential cleavage: (Ac)2-L-Lys-D-Ala-|-D-Ala. Also transpeptidation of peptidyl-alanyl moieties that are N-acyl substituents of D-alanine.</text>
        <dbReference type="EC" id="3.4.16.4"/>
    </reaction>
</comment>
<keyword evidence="4 14" id="KW-0997">Cell inner membrane</keyword>
<dbReference type="Pfam" id="PF03717">
    <property type="entry name" value="PBP_dimer"/>
    <property type="match status" value="1"/>
</dbReference>
<dbReference type="RefSeq" id="WP_144357687.1">
    <property type="nucleotide sequence ID" value="NZ_VMNH01000005.1"/>
</dbReference>
<evidence type="ECO:0000256" key="8">
    <source>
        <dbReference type="ARBA" id="ARBA00022801"/>
    </source>
</evidence>
<dbReference type="UniPathway" id="UPA00219"/>
<evidence type="ECO:0000256" key="11">
    <source>
        <dbReference type="ARBA" id="ARBA00022989"/>
    </source>
</evidence>